<dbReference type="Pfam" id="PF06463">
    <property type="entry name" value="Mob_synth_C"/>
    <property type="match status" value="1"/>
</dbReference>
<keyword evidence="3" id="KW-0479">Metal-binding</keyword>
<evidence type="ECO:0000256" key="1">
    <source>
        <dbReference type="ARBA" id="ARBA00001966"/>
    </source>
</evidence>
<dbReference type="InterPro" id="IPR050105">
    <property type="entry name" value="MoCo_biosynth_MoaA/MoaC"/>
</dbReference>
<dbReference type="PROSITE" id="PS51918">
    <property type="entry name" value="RADICAL_SAM"/>
    <property type="match status" value="1"/>
</dbReference>
<dbReference type="GO" id="GO:0005525">
    <property type="term" value="F:GTP binding"/>
    <property type="evidence" value="ECO:0007669"/>
    <property type="project" value="UniProtKB-KW"/>
</dbReference>
<evidence type="ECO:0000256" key="6">
    <source>
        <dbReference type="ARBA" id="ARBA00023014"/>
    </source>
</evidence>
<dbReference type="Gene3D" id="3.20.20.70">
    <property type="entry name" value="Aldolase class I"/>
    <property type="match status" value="1"/>
</dbReference>
<evidence type="ECO:0000313" key="10">
    <source>
        <dbReference type="EMBL" id="HFC46344.1"/>
    </source>
</evidence>
<evidence type="ECO:0000256" key="5">
    <source>
        <dbReference type="ARBA" id="ARBA00023004"/>
    </source>
</evidence>
<dbReference type="GO" id="GO:0006777">
    <property type="term" value="P:Mo-molybdopterin cofactor biosynthetic process"/>
    <property type="evidence" value="ECO:0007669"/>
    <property type="project" value="UniProtKB-KW"/>
</dbReference>
<dbReference type="InterPro" id="IPR013483">
    <property type="entry name" value="MoaA"/>
</dbReference>
<evidence type="ECO:0000256" key="8">
    <source>
        <dbReference type="ARBA" id="ARBA00023150"/>
    </source>
</evidence>
<dbReference type="InterPro" id="IPR007197">
    <property type="entry name" value="rSAM"/>
</dbReference>
<dbReference type="AlphaFoldDB" id="A0A7V2SX90"/>
<evidence type="ECO:0000256" key="3">
    <source>
        <dbReference type="ARBA" id="ARBA00022723"/>
    </source>
</evidence>
<sequence length="288" mass="32177">ELLTLEEIGLVVRAFSRLGLKKVRLTGGEPLLRKGIVDLVARLYAIVGIEEVCLTTNGVLLGDHADALFRAGVRHVNISLDTLNPERFKEVTGRDEFHCVISAIHKVIDLGFSPVKVNTVLLKGVNADELHSFVEMTIAHPIEWRFIEFMPIGTHCRWTEGDVFTTDEAKERIEARFGPLEEVYPRGKWHGPARLFRVKGARGLIGFISPISHHFCDSCNRLRLTPEGRLRLCLFSDKEIDIKGPIRSGMDEAGLSSFLKEVVYNKPLGPMAEEREPGCNRAMRAIGG</sequence>
<dbReference type="EMBL" id="DRND01000047">
    <property type="protein sequence ID" value="HFC46344.1"/>
    <property type="molecule type" value="Genomic_DNA"/>
</dbReference>
<comment type="cofactor">
    <cofactor evidence="1">
        <name>[4Fe-4S] cluster</name>
        <dbReference type="ChEBI" id="CHEBI:49883"/>
    </cofactor>
</comment>
<feature type="non-terminal residue" evidence="10">
    <location>
        <position position="1"/>
    </location>
</feature>
<keyword evidence="5" id="KW-0408">Iron</keyword>
<dbReference type="InterPro" id="IPR058240">
    <property type="entry name" value="rSAM_sf"/>
</dbReference>
<dbReference type="GO" id="GO:0046872">
    <property type="term" value="F:metal ion binding"/>
    <property type="evidence" value="ECO:0007669"/>
    <property type="project" value="UniProtKB-KW"/>
</dbReference>
<dbReference type="Pfam" id="PF04055">
    <property type="entry name" value="Radical_SAM"/>
    <property type="match status" value="1"/>
</dbReference>
<comment type="caution">
    <text evidence="10">The sequence shown here is derived from an EMBL/GenBank/DDBJ whole genome shotgun (WGS) entry which is preliminary data.</text>
</comment>
<evidence type="ECO:0000256" key="4">
    <source>
        <dbReference type="ARBA" id="ARBA00022741"/>
    </source>
</evidence>
<dbReference type="SUPFAM" id="SSF102114">
    <property type="entry name" value="Radical SAM enzymes"/>
    <property type="match status" value="1"/>
</dbReference>
<dbReference type="CDD" id="cd01335">
    <property type="entry name" value="Radical_SAM"/>
    <property type="match status" value="1"/>
</dbReference>
<dbReference type="GO" id="GO:0061798">
    <property type="term" value="F:GTP 3',8'-cyclase activity"/>
    <property type="evidence" value="ECO:0007669"/>
    <property type="project" value="TreeGrafter"/>
</dbReference>
<keyword evidence="2" id="KW-0949">S-adenosyl-L-methionine</keyword>
<accession>A0A7V2SX90</accession>
<keyword evidence="4" id="KW-0547">Nucleotide-binding</keyword>
<feature type="domain" description="Radical SAM core" evidence="9">
    <location>
        <begin position="1"/>
        <end position="180"/>
    </location>
</feature>
<evidence type="ECO:0000259" key="9">
    <source>
        <dbReference type="PROSITE" id="PS51918"/>
    </source>
</evidence>
<dbReference type="InterPro" id="IPR010505">
    <property type="entry name" value="MoaA_twitch"/>
</dbReference>
<dbReference type="CDD" id="cd21117">
    <property type="entry name" value="Twitch_MoaA"/>
    <property type="match status" value="1"/>
</dbReference>
<organism evidence="10">
    <name type="scientific">Dissulfuribacter thermophilus</name>
    <dbReference type="NCBI Taxonomy" id="1156395"/>
    <lineage>
        <taxon>Bacteria</taxon>
        <taxon>Pseudomonadati</taxon>
        <taxon>Thermodesulfobacteriota</taxon>
        <taxon>Dissulfuribacteria</taxon>
        <taxon>Dissulfuribacterales</taxon>
        <taxon>Dissulfuribacteraceae</taxon>
        <taxon>Dissulfuribacter</taxon>
    </lineage>
</organism>
<dbReference type="PANTHER" id="PTHR22960:SF0">
    <property type="entry name" value="MOLYBDENUM COFACTOR BIOSYNTHESIS PROTEIN 1"/>
    <property type="match status" value="1"/>
</dbReference>
<dbReference type="Proteomes" id="UP000885797">
    <property type="component" value="Unassembled WGS sequence"/>
</dbReference>
<gene>
    <name evidence="10" type="primary">moaA</name>
    <name evidence="10" type="ORF">ENJ63_00505</name>
</gene>
<dbReference type="GO" id="GO:0051539">
    <property type="term" value="F:4 iron, 4 sulfur cluster binding"/>
    <property type="evidence" value="ECO:0007669"/>
    <property type="project" value="UniProtKB-KW"/>
</dbReference>
<reference evidence="10" key="1">
    <citation type="journal article" date="2020" name="mSystems">
        <title>Genome- and Community-Level Interaction Insights into Carbon Utilization and Element Cycling Functions of Hydrothermarchaeota in Hydrothermal Sediment.</title>
        <authorList>
            <person name="Zhou Z."/>
            <person name="Liu Y."/>
            <person name="Xu W."/>
            <person name="Pan J."/>
            <person name="Luo Z.H."/>
            <person name="Li M."/>
        </authorList>
    </citation>
    <scope>NUCLEOTIDE SEQUENCE [LARGE SCALE GENOMIC DNA]</scope>
    <source>
        <strain evidence="10">HyVt-503</strain>
    </source>
</reference>
<keyword evidence="7" id="KW-0342">GTP-binding</keyword>
<dbReference type="PANTHER" id="PTHR22960">
    <property type="entry name" value="MOLYBDOPTERIN COFACTOR SYNTHESIS PROTEIN A"/>
    <property type="match status" value="1"/>
</dbReference>
<name>A0A7V2SX90_9BACT</name>
<evidence type="ECO:0000256" key="7">
    <source>
        <dbReference type="ARBA" id="ARBA00023134"/>
    </source>
</evidence>
<protein>
    <submittedName>
        <fullName evidence="10">GTP 3',8-cyclase MoaA</fullName>
    </submittedName>
</protein>
<proteinExistence type="predicted"/>
<evidence type="ECO:0000256" key="2">
    <source>
        <dbReference type="ARBA" id="ARBA00022691"/>
    </source>
</evidence>
<dbReference type="InterPro" id="IPR013785">
    <property type="entry name" value="Aldolase_TIM"/>
</dbReference>
<keyword evidence="8" id="KW-0501">Molybdenum cofactor biosynthesis</keyword>
<dbReference type="NCBIfam" id="TIGR02666">
    <property type="entry name" value="moaA"/>
    <property type="match status" value="1"/>
</dbReference>
<keyword evidence="6" id="KW-0411">Iron-sulfur</keyword>
<dbReference type="GO" id="GO:0061799">
    <property type="term" value="F:cyclic pyranopterin monophosphate synthase activity"/>
    <property type="evidence" value="ECO:0007669"/>
    <property type="project" value="TreeGrafter"/>
</dbReference>